<dbReference type="PANTHER" id="PTHR11937">
    <property type="entry name" value="ACTIN"/>
    <property type="match status" value="1"/>
</dbReference>
<evidence type="ECO:0000256" key="3">
    <source>
        <dbReference type="ARBA" id="ARBA00022741"/>
    </source>
</evidence>
<evidence type="ECO:0000313" key="8">
    <source>
        <dbReference type="Proteomes" id="UP000281549"/>
    </source>
</evidence>
<keyword evidence="3" id="KW-0547">Nucleotide-binding</keyword>
<dbReference type="EMBL" id="ML005266">
    <property type="protein sequence ID" value="RKP19220.1"/>
    <property type="molecule type" value="Genomic_DNA"/>
</dbReference>
<dbReference type="Pfam" id="PF00022">
    <property type="entry name" value="Actin"/>
    <property type="match status" value="1"/>
</dbReference>
<comment type="subcellular location">
    <subcellularLocation>
        <location evidence="1">Cytoplasm</location>
        <location evidence="1">Cytoskeleton</location>
    </subcellularLocation>
</comment>
<dbReference type="SUPFAM" id="SSF53067">
    <property type="entry name" value="Actin-like ATPase domain"/>
    <property type="match status" value="2"/>
</dbReference>
<protein>
    <submittedName>
        <fullName evidence="7">Actin/actin-like protein</fullName>
    </submittedName>
</protein>
<dbReference type="AlphaFoldDB" id="A0A4P9YL50"/>
<keyword evidence="2" id="KW-0963">Cytoplasm</keyword>
<proteinExistence type="inferred from homology"/>
<evidence type="ECO:0000256" key="1">
    <source>
        <dbReference type="ARBA" id="ARBA00004245"/>
    </source>
</evidence>
<reference evidence="8" key="1">
    <citation type="journal article" date="2018" name="Nat. Microbiol.">
        <title>Leveraging single-cell genomics to expand the fungal tree of life.</title>
        <authorList>
            <person name="Ahrendt S.R."/>
            <person name="Quandt C.A."/>
            <person name="Ciobanu D."/>
            <person name="Clum A."/>
            <person name="Salamov A."/>
            <person name="Andreopoulos B."/>
            <person name="Cheng J.F."/>
            <person name="Woyke T."/>
            <person name="Pelin A."/>
            <person name="Henrissat B."/>
            <person name="Reynolds N.K."/>
            <person name="Benny G.L."/>
            <person name="Smith M.E."/>
            <person name="James T.Y."/>
            <person name="Grigoriev I.V."/>
        </authorList>
    </citation>
    <scope>NUCLEOTIDE SEQUENCE [LARGE SCALE GENOMIC DNA]</scope>
    <source>
        <strain evidence="8">CSF55</strain>
    </source>
</reference>
<dbReference type="InterPro" id="IPR043129">
    <property type="entry name" value="ATPase_NBD"/>
</dbReference>
<accession>A0A4P9YL50</accession>
<evidence type="ECO:0000256" key="5">
    <source>
        <dbReference type="ARBA" id="ARBA00023212"/>
    </source>
</evidence>
<dbReference type="SMART" id="SM00268">
    <property type="entry name" value="ACTIN"/>
    <property type="match status" value="1"/>
</dbReference>
<dbReference type="GO" id="GO:0005524">
    <property type="term" value="F:ATP binding"/>
    <property type="evidence" value="ECO:0007669"/>
    <property type="project" value="UniProtKB-KW"/>
</dbReference>
<dbReference type="GO" id="GO:0005856">
    <property type="term" value="C:cytoskeleton"/>
    <property type="evidence" value="ECO:0007669"/>
    <property type="project" value="UniProtKB-SubCell"/>
</dbReference>
<dbReference type="InterPro" id="IPR004000">
    <property type="entry name" value="Actin"/>
</dbReference>
<keyword evidence="4" id="KW-0067">ATP-binding</keyword>
<evidence type="ECO:0000313" key="7">
    <source>
        <dbReference type="EMBL" id="RKP19220.1"/>
    </source>
</evidence>
<dbReference type="PRINTS" id="PR00190">
    <property type="entry name" value="ACTIN"/>
</dbReference>
<dbReference type="Gene3D" id="3.30.420.40">
    <property type="match status" value="2"/>
</dbReference>
<dbReference type="Gene3D" id="3.90.640.10">
    <property type="entry name" value="Actin, Chain A, domain 4"/>
    <property type="match status" value="1"/>
</dbReference>
<dbReference type="FunFam" id="3.30.420.40:FF:000018">
    <property type="entry name" value="Actin-like protein (Centractin)"/>
    <property type="match status" value="1"/>
</dbReference>
<gene>
    <name evidence="7" type="ORF">ROZALSC1DRAFT_14245</name>
</gene>
<dbReference type="Proteomes" id="UP000281549">
    <property type="component" value="Unassembled WGS sequence"/>
</dbReference>
<organism evidence="7 8">
    <name type="scientific">Rozella allomycis (strain CSF55)</name>
    <dbReference type="NCBI Taxonomy" id="988480"/>
    <lineage>
        <taxon>Eukaryota</taxon>
        <taxon>Fungi</taxon>
        <taxon>Fungi incertae sedis</taxon>
        <taxon>Cryptomycota</taxon>
        <taxon>Cryptomycota incertae sedis</taxon>
        <taxon>Rozella</taxon>
    </lineage>
</organism>
<evidence type="ECO:0000256" key="4">
    <source>
        <dbReference type="ARBA" id="ARBA00022840"/>
    </source>
</evidence>
<name>A0A4P9YL50_ROZAC</name>
<keyword evidence="5" id="KW-0206">Cytoskeleton</keyword>
<dbReference type="FunFam" id="3.90.640.10:FF:000008">
    <property type="entry name" value="alpha-centractin isoform X1"/>
    <property type="match status" value="1"/>
</dbReference>
<sequence length="377" mass="42635">MSSIFDALTSQPIVIDNGSGIIKSGFSGDNQPKSVIPAIVGRTKYKQVMTGSNIPNNENFIGNKAMEYRGLLKLNYPMEHGMIEDWTDMELIWSYIFSQELKVSPEEHPILLTEAPLNSRKHREKVAQVFFETFNVPAMYMSIQAVLSLYASGRTTGVVVDIGDGVSHVVPIYEGYTIPQAIQRADIAGRDVTRHLQYLLRKSGYPFFTSSEFEVVRTIKEKYCYVSNSPSKDSSNNQELYYSLPDGNVIKLNTERHLAPEILFTPELIGNECPPVNKMVLDSIKKVDLDLRRDLYGNIVLSGGTTLTKGFPERLLSEIEKEFPRKDVKVRIFAPPERKYSSWIGGSILSSLSTFKKLWVTSEEYDEDPGIIHRKIF</sequence>
<evidence type="ECO:0000256" key="2">
    <source>
        <dbReference type="ARBA" id="ARBA00022490"/>
    </source>
</evidence>
<dbReference type="CDD" id="cd10216">
    <property type="entry name" value="ASKHA_NBD_Arp1"/>
    <property type="match status" value="1"/>
</dbReference>
<evidence type="ECO:0000256" key="6">
    <source>
        <dbReference type="ARBA" id="ARBA00038483"/>
    </source>
</evidence>
<comment type="similarity">
    <text evidence="6">Belongs to the actin family. ARP1 subfamily.</text>
</comment>